<feature type="transmembrane region" description="Helical" evidence="2">
    <location>
        <begin position="62"/>
        <end position="82"/>
    </location>
</feature>
<keyword evidence="2" id="KW-0472">Membrane</keyword>
<feature type="compositionally biased region" description="Basic and acidic residues" evidence="1">
    <location>
        <begin position="89"/>
        <end position="106"/>
    </location>
</feature>
<keyword evidence="2" id="KW-1133">Transmembrane helix</keyword>
<feature type="region of interest" description="Disordered" evidence="1">
    <location>
        <begin position="89"/>
        <end position="112"/>
    </location>
</feature>
<dbReference type="GO" id="GO:0016020">
    <property type="term" value="C:membrane"/>
    <property type="evidence" value="ECO:0007669"/>
    <property type="project" value="InterPro"/>
</dbReference>
<dbReference type="AlphaFoldDB" id="A0A1H6H6Z6"/>
<dbReference type="EMBL" id="FNWO01000003">
    <property type="protein sequence ID" value="SEH31216.1"/>
    <property type="molecule type" value="Genomic_DNA"/>
</dbReference>
<dbReference type="InterPro" id="IPR004316">
    <property type="entry name" value="SWEET_rpt"/>
</dbReference>
<gene>
    <name evidence="3" type="ORF">SAMN04244559_01108</name>
</gene>
<organism evidence="3 4">
    <name type="scientific">Magnetospirillum fulvum</name>
    <name type="common">Rhodospirillum fulvum</name>
    <dbReference type="NCBI Taxonomy" id="1082"/>
    <lineage>
        <taxon>Bacteria</taxon>
        <taxon>Pseudomonadati</taxon>
        <taxon>Pseudomonadota</taxon>
        <taxon>Alphaproteobacteria</taxon>
        <taxon>Rhodospirillales</taxon>
        <taxon>Rhodospirillaceae</taxon>
        <taxon>Magnetospirillum</taxon>
    </lineage>
</organism>
<keyword evidence="4" id="KW-1185">Reference proteome</keyword>
<evidence type="ECO:0000256" key="1">
    <source>
        <dbReference type="SAM" id="MobiDB-lite"/>
    </source>
</evidence>
<protein>
    <submittedName>
        <fullName evidence="3">MtN3 and saliva related transmembrane protein</fullName>
    </submittedName>
</protein>
<evidence type="ECO:0000313" key="3">
    <source>
        <dbReference type="EMBL" id="SEH31216.1"/>
    </source>
</evidence>
<keyword evidence="2 3" id="KW-0812">Transmembrane</keyword>
<dbReference type="Pfam" id="PF03083">
    <property type="entry name" value="MtN3_slv"/>
    <property type="match status" value="1"/>
</dbReference>
<feature type="transmembrane region" description="Helical" evidence="2">
    <location>
        <begin position="39"/>
        <end position="56"/>
    </location>
</feature>
<dbReference type="Gene3D" id="1.20.1280.290">
    <property type="match status" value="1"/>
</dbReference>
<reference evidence="4" key="1">
    <citation type="submission" date="2016-10" db="EMBL/GenBank/DDBJ databases">
        <authorList>
            <person name="Varghese N."/>
            <person name="Submissions S."/>
        </authorList>
    </citation>
    <scope>NUCLEOTIDE SEQUENCE [LARGE SCALE GENOMIC DNA]</scope>
    <source>
        <strain evidence="4">DSM 13234</strain>
    </source>
</reference>
<sequence length="112" mass="12035">MDITPVIGTLAAMASSASFAPQAWKIIKERHTGDISSAMYVLTVSSFGLWLAYGVLRGDLPLIVPNALCLLMSAFILLMSVLPQRKKDEVADVLDPRTEPDDDPKPPKGAAP</sequence>
<dbReference type="RefSeq" id="WP_074766327.1">
    <property type="nucleotide sequence ID" value="NZ_FNWO01000003.1"/>
</dbReference>
<dbReference type="Proteomes" id="UP000182983">
    <property type="component" value="Unassembled WGS sequence"/>
</dbReference>
<name>A0A1H6H6Z6_MAGFU</name>
<evidence type="ECO:0000313" key="4">
    <source>
        <dbReference type="Proteomes" id="UP000182983"/>
    </source>
</evidence>
<proteinExistence type="predicted"/>
<evidence type="ECO:0000256" key="2">
    <source>
        <dbReference type="SAM" id="Phobius"/>
    </source>
</evidence>
<accession>A0A1H6H6Z6</accession>